<accession>A0AAW0E325</accession>
<sequence length="311" mass="35378">MSLSTTLSSSAFTRLETLRAELPNLTKTKVVNALQSLMSLPSLRNLGLTFYSVRLLPSLRFFERCSPEIRHLTLFSDGDLSDDGSRPTPCPIAETIHLTSLKVYSTKITEDHAWVERFCQALRPLALSRLKALALDSSFTSSLWHVIPKANIQALDLDTPQRGMNYSTFDLSEFSNLRFLRISGRWDNTMVSMVIPTLRTAAACERLHTVEIRTQRSKLTEAVCAEIDAVLTTLPFSALSAVTLEQAWEWDWRKDGDKICGVPFDEDLWKWFPRLGARNLFRTLKDDRLSFAARWRVGRCLCNCSFFAIVF</sequence>
<name>A0AAW0E325_9AGAR</name>
<reference evidence="1 2" key="1">
    <citation type="journal article" date="2024" name="J Genomics">
        <title>Draft genome sequencing and assembly of Favolaschia claudopus CIRM-BRFM 2984 isolated from oak limbs.</title>
        <authorList>
            <person name="Navarro D."/>
            <person name="Drula E."/>
            <person name="Chaduli D."/>
            <person name="Cazenave R."/>
            <person name="Ahrendt S."/>
            <person name="Wang J."/>
            <person name="Lipzen A."/>
            <person name="Daum C."/>
            <person name="Barry K."/>
            <person name="Grigoriev I.V."/>
            <person name="Favel A."/>
            <person name="Rosso M.N."/>
            <person name="Martin F."/>
        </authorList>
    </citation>
    <scope>NUCLEOTIDE SEQUENCE [LARGE SCALE GENOMIC DNA]</scope>
    <source>
        <strain evidence="1 2">CIRM-BRFM 2984</strain>
    </source>
</reference>
<dbReference type="InterPro" id="IPR032675">
    <property type="entry name" value="LRR_dom_sf"/>
</dbReference>
<dbReference type="SUPFAM" id="SSF52047">
    <property type="entry name" value="RNI-like"/>
    <property type="match status" value="1"/>
</dbReference>
<dbReference type="EMBL" id="JAWWNJ010000004">
    <property type="protein sequence ID" value="KAK7058098.1"/>
    <property type="molecule type" value="Genomic_DNA"/>
</dbReference>
<protein>
    <submittedName>
        <fullName evidence="1">Uncharacterized protein</fullName>
    </submittedName>
</protein>
<gene>
    <name evidence="1" type="ORF">R3P38DRAFT_1193382</name>
</gene>
<evidence type="ECO:0000313" key="1">
    <source>
        <dbReference type="EMBL" id="KAK7058098.1"/>
    </source>
</evidence>
<organism evidence="1 2">
    <name type="scientific">Favolaschia claudopus</name>
    <dbReference type="NCBI Taxonomy" id="2862362"/>
    <lineage>
        <taxon>Eukaryota</taxon>
        <taxon>Fungi</taxon>
        <taxon>Dikarya</taxon>
        <taxon>Basidiomycota</taxon>
        <taxon>Agaricomycotina</taxon>
        <taxon>Agaricomycetes</taxon>
        <taxon>Agaricomycetidae</taxon>
        <taxon>Agaricales</taxon>
        <taxon>Marasmiineae</taxon>
        <taxon>Mycenaceae</taxon>
        <taxon>Favolaschia</taxon>
    </lineage>
</organism>
<dbReference type="Proteomes" id="UP001362999">
    <property type="component" value="Unassembled WGS sequence"/>
</dbReference>
<dbReference type="Gene3D" id="3.80.10.10">
    <property type="entry name" value="Ribonuclease Inhibitor"/>
    <property type="match status" value="1"/>
</dbReference>
<evidence type="ECO:0000313" key="2">
    <source>
        <dbReference type="Proteomes" id="UP001362999"/>
    </source>
</evidence>
<proteinExistence type="predicted"/>
<comment type="caution">
    <text evidence="1">The sequence shown here is derived from an EMBL/GenBank/DDBJ whole genome shotgun (WGS) entry which is preliminary data.</text>
</comment>
<dbReference type="AlphaFoldDB" id="A0AAW0E325"/>
<keyword evidence="2" id="KW-1185">Reference proteome</keyword>